<evidence type="ECO:0000313" key="21">
    <source>
        <dbReference type="EMBL" id="OGI49917.1"/>
    </source>
</evidence>
<dbReference type="InterPro" id="IPR016169">
    <property type="entry name" value="FAD-bd_PCMH_sub2"/>
</dbReference>
<evidence type="ECO:0000313" key="22">
    <source>
        <dbReference type="Proteomes" id="UP000179037"/>
    </source>
</evidence>
<evidence type="ECO:0000256" key="14">
    <source>
        <dbReference type="ARBA" id="ARBA00023002"/>
    </source>
</evidence>
<protein>
    <recommendedName>
        <fullName evidence="6 19">UDP-N-acetylenolpyruvoylglucosamine reductase</fullName>
        <ecNumber evidence="5 19">1.3.1.98</ecNumber>
    </recommendedName>
    <alternativeName>
        <fullName evidence="17 19">UDP-N-acetylmuramate dehydrogenase</fullName>
    </alternativeName>
</protein>
<dbReference type="Gene3D" id="3.30.43.10">
    <property type="entry name" value="Uridine Diphospho-n-acetylenolpyruvylglucosamine Reductase, domain 2"/>
    <property type="match status" value="1"/>
</dbReference>
<dbReference type="HAMAP" id="MF_00037">
    <property type="entry name" value="MurB"/>
    <property type="match status" value="1"/>
</dbReference>
<feature type="active site" description="Proton donor" evidence="19">
    <location>
        <position position="221"/>
    </location>
</feature>
<feature type="domain" description="FAD-binding PCMH-type" evidence="20">
    <location>
        <begin position="28"/>
        <end position="192"/>
    </location>
</feature>
<comment type="catalytic activity">
    <reaction evidence="18 19">
        <text>UDP-N-acetyl-alpha-D-muramate + NADP(+) = UDP-N-acetyl-3-O-(1-carboxyvinyl)-alpha-D-glucosamine + NADPH + H(+)</text>
        <dbReference type="Rhea" id="RHEA:12248"/>
        <dbReference type="ChEBI" id="CHEBI:15378"/>
        <dbReference type="ChEBI" id="CHEBI:57783"/>
        <dbReference type="ChEBI" id="CHEBI:58349"/>
        <dbReference type="ChEBI" id="CHEBI:68483"/>
        <dbReference type="ChEBI" id="CHEBI:70757"/>
        <dbReference type="EC" id="1.3.1.98"/>
    </reaction>
</comment>
<evidence type="ECO:0000256" key="13">
    <source>
        <dbReference type="ARBA" id="ARBA00022984"/>
    </source>
</evidence>
<dbReference type="PANTHER" id="PTHR21071">
    <property type="entry name" value="UDP-N-ACETYLENOLPYRUVOYLGLUCOSAMINE REDUCTASE"/>
    <property type="match status" value="1"/>
</dbReference>
<evidence type="ECO:0000256" key="18">
    <source>
        <dbReference type="ARBA" id="ARBA00048914"/>
    </source>
</evidence>
<dbReference type="EC" id="1.3.1.98" evidence="5 19"/>
<dbReference type="Proteomes" id="UP000179037">
    <property type="component" value="Unassembled WGS sequence"/>
</dbReference>
<comment type="similarity">
    <text evidence="19">Belongs to the MurB family.</text>
</comment>
<dbReference type="SUPFAM" id="SSF56194">
    <property type="entry name" value="Uridine diphospho-N-Acetylenolpyruvylglucosamine reductase, MurB, C-terminal domain"/>
    <property type="match status" value="1"/>
</dbReference>
<evidence type="ECO:0000256" key="4">
    <source>
        <dbReference type="ARBA" id="ARBA00004752"/>
    </source>
</evidence>
<sequence length="299" mass="31577">MMPAKSSSSLRGQLLMKERMSRHTSWRVGGPADRLYIPADLDDLAAFLVSLPVPEPLHWVGLGSNLLVRDGGVRGTVIMTGGALSGLSVLRAGVVRAEAGVAGAKVARFCAERELVGAEFLAGIPGTIGGALAMNAGAFGGETWTIVEAVETIDRRGKRRTRHPGDYKIGYRKVSGPQGEWFVAAHFRLASGDTSQGKTLIKTLLAKRGATQPTQLPNAGSVFKNPPGDHAARLIEASGLKGTCEGKACVSELHANFIVNQGGATAAEIERLILRIQTTVKNLHGVTLETEVRVIGEEA</sequence>
<dbReference type="GO" id="GO:0005829">
    <property type="term" value="C:cytosol"/>
    <property type="evidence" value="ECO:0007669"/>
    <property type="project" value="TreeGrafter"/>
</dbReference>
<comment type="pathway">
    <text evidence="4 19">Cell wall biogenesis; peptidoglycan biosynthesis.</text>
</comment>
<evidence type="ECO:0000256" key="15">
    <source>
        <dbReference type="ARBA" id="ARBA00023306"/>
    </source>
</evidence>
<evidence type="ECO:0000259" key="20">
    <source>
        <dbReference type="PROSITE" id="PS51387"/>
    </source>
</evidence>
<keyword evidence="7 19" id="KW-0963">Cytoplasm</keyword>
<dbReference type="STRING" id="1817768.A3A87_09065"/>
<dbReference type="GO" id="GO:0008762">
    <property type="term" value="F:UDP-N-acetylmuramate dehydrogenase activity"/>
    <property type="evidence" value="ECO:0007669"/>
    <property type="project" value="UniProtKB-UniRule"/>
</dbReference>
<dbReference type="PROSITE" id="PS51387">
    <property type="entry name" value="FAD_PCMH"/>
    <property type="match status" value="1"/>
</dbReference>
<evidence type="ECO:0000256" key="2">
    <source>
        <dbReference type="ARBA" id="ARBA00003921"/>
    </source>
</evidence>
<dbReference type="PANTHER" id="PTHR21071:SF4">
    <property type="entry name" value="UDP-N-ACETYLENOLPYRUVOYLGLUCOSAMINE REDUCTASE"/>
    <property type="match status" value="1"/>
</dbReference>
<feature type="active site" evidence="19">
    <location>
        <position position="172"/>
    </location>
</feature>
<dbReference type="UniPathway" id="UPA00219"/>
<dbReference type="GO" id="GO:0008360">
    <property type="term" value="P:regulation of cell shape"/>
    <property type="evidence" value="ECO:0007669"/>
    <property type="project" value="UniProtKB-KW"/>
</dbReference>
<keyword evidence="13 19" id="KW-0573">Peptidoglycan synthesis</keyword>
<dbReference type="GO" id="GO:0009252">
    <property type="term" value="P:peptidoglycan biosynthetic process"/>
    <property type="evidence" value="ECO:0007669"/>
    <property type="project" value="UniProtKB-UniRule"/>
</dbReference>
<organism evidence="21 22">
    <name type="scientific">Candidatus Muproteobacteria bacterium RIFCSPLOWO2_01_FULL_60_18</name>
    <dbReference type="NCBI Taxonomy" id="1817768"/>
    <lineage>
        <taxon>Bacteria</taxon>
        <taxon>Pseudomonadati</taxon>
        <taxon>Pseudomonadota</taxon>
        <taxon>Candidatus Muproteobacteria</taxon>
    </lineage>
</organism>
<dbReference type="SUPFAM" id="SSF56176">
    <property type="entry name" value="FAD-binding/transporter-associated domain-like"/>
    <property type="match status" value="1"/>
</dbReference>
<keyword evidence="9 19" id="KW-0285">Flavoprotein</keyword>
<keyword evidence="8 19" id="KW-0132">Cell division</keyword>
<comment type="caution">
    <text evidence="21">The sequence shown here is derived from an EMBL/GenBank/DDBJ whole genome shotgun (WGS) entry which is preliminary data.</text>
</comment>
<reference evidence="21 22" key="1">
    <citation type="journal article" date="2016" name="Nat. Commun.">
        <title>Thousands of microbial genomes shed light on interconnected biogeochemical processes in an aquifer system.</title>
        <authorList>
            <person name="Anantharaman K."/>
            <person name="Brown C.T."/>
            <person name="Hug L.A."/>
            <person name="Sharon I."/>
            <person name="Castelle C.J."/>
            <person name="Probst A.J."/>
            <person name="Thomas B.C."/>
            <person name="Singh A."/>
            <person name="Wilkins M.J."/>
            <person name="Karaoz U."/>
            <person name="Brodie E.L."/>
            <person name="Williams K.H."/>
            <person name="Hubbard S.S."/>
            <person name="Banfield J.F."/>
        </authorList>
    </citation>
    <scope>NUCLEOTIDE SEQUENCE [LARGE SCALE GENOMIC DNA]</scope>
</reference>
<dbReference type="Gene3D" id="3.30.465.10">
    <property type="match status" value="1"/>
</dbReference>
<evidence type="ECO:0000256" key="3">
    <source>
        <dbReference type="ARBA" id="ARBA00004496"/>
    </source>
</evidence>
<name>A0A1F6TXS8_9PROT</name>
<dbReference type="NCBIfam" id="TIGR00179">
    <property type="entry name" value="murB"/>
    <property type="match status" value="1"/>
</dbReference>
<evidence type="ECO:0000256" key="7">
    <source>
        <dbReference type="ARBA" id="ARBA00022490"/>
    </source>
</evidence>
<dbReference type="InterPro" id="IPR036635">
    <property type="entry name" value="MurB_C_sf"/>
</dbReference>
<dbReference type="Pfam" id="PF01565">
    <property type="entry name" value="FAD_binding_4"/>
    <property type="match status" value="1"/>
</dbReference>
<dbReference type="InterPro" id="IPR003170">
    <property type="entry name" value="MurB"/>
</dbReference>
<keyword evidence="11 19" id="KW-0521">NADP</keyword>
<comment type="function">
    <text evidence="2 19">Cell wall formation.</text>
</comment>
<dbReference type="Gene3D" id="3.90.78.10">
    <property type="entry name" value="UDP-N-acetylenolpyruvoylglucosamine reductase, C-terminal domain"/>
    <property type="match status" value="1"/>
</dbReference>
<dbReference type="InterPro" id="IPR016166">
    <property type="entry name" value="FAD-bd_PCMH"/>
</dbReference>
<dbReference type="GO" id="GO:0071555">
    <property type="term" value="P:cell wall organization"/>
    <property type="evidence" value="ECO:0007669"/>
    <property type="project" value="UniProtKB-KW"/>
</dbReference>
<dbReference type="AlphaFoldDB" id="A0A1F6TXS8"/>
<proteinExistence type="inferred from homology"/>
<evidence type="ECO:0000256" key="16">
    <source>
        <dbReference type="ARBA" id="ARBA00023316"/>
    </source>
</evidence>
<comment type="cofactor">
    <cofactor evidence="1 19">
        <name>FAD</name>
        <dbReference type="ChEBI" id="CHEBI:57692"/>
    </cofactor>
</comment>
<keyword evidence="12 19" id="KW-0133">Cell shape</keyword>
<dbReference type="InterPro" id="IPR016167">
    <property type="entry name" value="FAD-bd_PCMH_sub1"/>
</dbReference>
<evidence type="ECO:0000256" key="1">
    <source>
        <dbReference type="ARBA" id="ARBA00001974"/>
    </source>
</evidence>
<dbReference type="InterPro" id="IPR006094">
    <property type="entry name" value="Oxid_FAD_bind_N"/>
</dbReference>
<evidence type="ECO:0000256" key="6">
    <source>
        <dbReference type="ARBA" id="ARBA00015188"/>
    </source>
</evidence>
<feature type="active site" evidence="19">
    <location>
        <position position="291"/>
    </location>
</feature>
<keyword evidence="16 19" id="KW-0961">Cell wall biogenesis/degradation</keyword>
<keyword evidence="15 19" id="KW-0131">Cell cycle</keyword>
<dbReference type="NCBIfam" id="NF010480">
    <property type="entry name" value="PRK13905.1"/>
    <property type="match status" value="1"/>
</dbReference>
<evidence type="ECO:0000256" key="19">
    <source>
        <dbReference type="HAMAP-Rule" id="MF_00037"/>
    </source>
</evidence>
<dbReference type="InterPro" id="IPR036318">
    <property type="entry name" value="FAD-bd_PCMH-like_sf"/>
</dbReference>
<evidence type="ECO:0000256" key="17">
    <source>
        <dbReference type="ARBA" id="ARBA00031026"/>
    </source>
</evidence>
<evidence type="ECO:0000256" key="10">
    <source>
        <dbReference type="ARBA" id="ARBA00022827"/>
    </source>
</evidence>
<accession>A0A1F6TXS8</accession>
<evidence type="ECO:0000256" key="12">
    <source>
        <dbReference type="ARBA" id="ARBA00022960"/>
    </source>
</evidence>
<comment type="subcellular location">
    <subcellularLocation>
        <location evidence="3 19">Cytoplasm</location>
    </subcellularLocation>
</comment>
<evidence type="ECO:0000256" key="11">
    <source>
        <dbReference type="ARBA" id="ARBA00022857"/>
    </source>
</evidence>
<gene>
    <name evidence="19" type="primary">murB</name>
    <name evidence="21" type="ORF">A3A87_09065</name>
</gene>
<evidence type="ECO:0000256" key="9">
    <source>
        <dbReference type="ARBA" id="ARBA00022630"/>
    </source>
</evidence>
<evidence type="ECO:0000256" key="5">
    <source>
        <dbReference type="ARBA" id="ARBA00012518"/>
    </source>
</evidence>
<keyword evidence="14 19" id="KW-0560">Oxidoreductase</keyword>
<dbReference type="GO" id="GO:0051301">
    <property type="term" value="P:cell division"/>
    <property type="evidence" value="ECO:0007669"/>
    <property type="project" value="UniProtKB-KW"/>
</dbReference>
<keyword evidence="10 19" id="KW-0274">FAD</keyword>
<dbReference type="EMBL" id="MFTC01000083">
    <property type="protein sequence ID" value="OGI49917.1"/>
    <property type="molecule type" value="Genomic_DNA"/>
</dbReference>
<dbReference type="InterPro" id="IPR011601">
    <property type="entry name" value="MurB_C"/>
</dbReference>
<dbReference type="Pfam" id="PF02873">
    <property type="entry name" value="MurB_C"/>
    <property type="match status" value="1"/>
</dbReference>
<evidence type="ECO:0000256" key="8">
    <source>
        <dbReference type="ARBA" id="ARBA00022618"/>
    </source>
</evidence>
<dbReference type="GO" id="GO:0071949">
    <property type="term" value="F:FAD binding"/>
    <property type="evidence" value="ECO:0007669"/>
    <property type="project" value="InterPro"/>
</dbReference>